<protein>
    <submittedName>
        <fullName evidence="9">Iron complex transport system permease protein</fullName>
    </submittedName>
</protein>
<comment type="similarity">
    <text evidence="2">Belongs to the binding-protein-dependent transport system permease family. FecCD subfamily.</text>
</comment>
<evidence type="ECO:0000256" key="4">
    <source>
        <dbReference type="ARBA" id="ARBA00022475"/>
    </source>
</evidence>
<organism evidence="9 10">
    <name type="scientific">Catenuloplanes atrovinosus</name>
    <dbReference type="NCBI Taxonomy" id="137266"/>
    <lineage>
        <taxon>Bacteria</taxon>
        <taxon>Bacillati</taxon>
        <taxon>Actinomycetota</taxon>
        <taxon>Actinomycetes</taxon>
        <taxon>Micromonosporales</taxon>
        <taxon>Micromonosporaceae</taxon>
        <taxon>Catenuloplanes</taxon>
    </lineage>
</organism>
<name>A0AAE4CA31_9ACTN</name>
<dbReference type="GO" id="GO:0022857">
    <property type="term" value="F:transmembrane transporter activity"/>
    <property type="evidence" value="ECO:0007669"/>
    <property type="project" value="InterPro"/>
</dbReference>
<dbReference type="AlphaFoldDB" id="A0AAE4CA31"/>
<evidence type="ECO:0000256" key="3">
    <source>
        <dbReference type="ARBA" id="ARBA00022448"/>
    </source>
</evidence>
<keyword evidence="7 8" id="KW-0472">Membrane</keyword>
<dbReference type="EMBL" id="JAVDYB010000001">
    <property type="protein sequence ID" value="MDR7277196.1"/>
    <property type="molecule type" value="Genomic_DNA"/>
</dbReference>
<dbReference type="SUPFAM" id="SSF81345">
    <property type="entry name" value="ABC transporter involved in vitamin B12 uptake, BtuC"/>
    <property type="match status" value="1"/>
</dbReference>
<sequence length="345" mass="34766">MSTAAPVRSAAAARTGLMITAIALLAILSVISLAVGSKTVPPGEVLQALLDRPAARLASPQAEAIVWGVRVPRTVCAVLVGLALGLAGALMQGLTRNPLADPGLLGVSAGASLAIVVAVAALGVTAASGYVWFALAGSFAGAVAVQVLGSLGQGGATPVKIALAGIALTFLLGSCTSAIVLRQPEALDRFRFWSAGSLTGADPALLWRMAPFLAVGVALAMTAGPALNSLALGEDTAIALGRRVGAIRFQAVLAVTLLAGTAVAIAGPIVFIGLVVPHVARLVTGPDHRWLLPATALLAPCLLLFADIVGRVIARPEEVQAGIVVAFIGGPFFIALVRRHRAVEL</sequence>
<dbReference type="GO" id="GO:0005886">
    <property type="term" value="C:plasma membrane"/>
    <property type="evidence" value="ECO:0007669"/>
    <property type="project" value="UniProtKB-SubCell"/>
</dbReference>
<dbReference type="PANTHER" id="PTHR30472">
    <property type="entry name" value="FERRIC ENTEROBACTIN TRANSPORT SYSTEM PERMEASE PROTEIN"/>
    <property type="match status" value="1"/>
</dbReference>
<dbReference type="InterPro" id="IPR000522">
    <property type="entry name" value="ABC_transptr_permease_BtuC"/>
</dbReference>
<feature type="transmembrane region" description="Helical" evidence="8">
    <location>
        <begin position="209"/>
        <end position="230"/>
    </location>
</feature>
<keyword evidence="6 8" id="KW-1133">Transmembrane helix</keyword>
<keyword evidence="3" id="KW-0813">Transport</keyword>
<feature type="transmembrane region" description="Helical" evidence="8">
    <location>
        <begin position="130"/>
        <end position="149"/>
    </location>
</feature>
<dbReference type="GO" id="GO:0033214">
    <property type="term" value="P:siderophore-iron import into cell"/>
    <property type="evidence" value="ECO:0007669"/>
    <property type="project" value="TreeGrafter"/>
</dbReference>
<dbReference type="Pfam" id="PF01032">
    <property type="entry name" value="FecCD"/>
    <property type="match status" value="1"/>
</dbReference>
<evidence type="ECO:0000256" key="7">
    <source>
        <dbReference type="ARBA" id="ARBA00023136"/>
    </source>
</evidence>
<dbReference type="FunFam" id="1.10.3470.10:FF:000001">
    <property type="entry name" value="Vitamin B12 ABC transporter permease BtuC"/>
    <property type="match status" value="1"/>
</dbReference>
<feature type="transmembrane region" description="Helical" evidence="8">
    <location>
        <begin position="321"/>
        <end position="338"/>
    </location>
</feature>
<evidence type="ECO:0000313" key="10">
    <source>
        <dbReference type="Proteomes" id="UP001183643"/>
    </source>
</evidence>
<dbReference type="RefSeq" id="WP_310369396.1">
    <property type="nucleotide sequence ID" value="NZ_JAVDYB010000001.1"/>
</dbReference>
<feature type="transmembrane region" description="Helical" evidence="8">
    <location>
        <begin position="161"/>
        <end position="181"/>
    </location>
</feature>
<evidence type="ECO:0000313" key="9">
    <source>
        <dbReference type="EMBL" id="MDR7277196.1"/>
    </source>
</evidence>
<comment type="caution">
    <text evidence="9">The sequence shown here is derived from an EMBL/GenBank/DDBJ whole genome shotgun (WGS) entry which is preliminary data.</text>
</comment>
<keyword evidence="4" id="KW-1003">Cell membrane</keyword>
<proteinExistence type="inferred from homology"/>
<evidence type="ECO:0000256" key="1">
    <source>
        <dbReference type="ARBA" id="ARBA00004651"/>
    </source>
</evidence>
<accession>A0AAE4CA31</accession>
<feature type="transmembrane region" description="Helical" evidence="8">
    <location>
        <begin position="71"/>
        <end position="91"/>
    </location>
</feature>
<keyword evidence="10" id="KW-1185">Reference proteome</keyword>
<feature type="transmembrane region" description="Helical" evidence="8">
    <location>
        <begin position="12"/>
        <end position="35"/>
    </location>
</feature>
<evidence type="ECO:0000256" key="5">
    <source>
        <dbReference type="ARBA" id="ARBA00022692"/>
    </source>
</evidence>
<evidence type="ECO:0000256" key="8">
    <source>
        <dbReference type="SAM" id="Phobius"/>
    </source>
</evidence>
<dbReference type="PANTHER" id="PTHR30472:SF1">
    <property type="entry name" value="FE(3+) DICITRATE TRANSPORT SYSTEM PERMEASE PROTEIN FECC-RELATED"/>
    <property type="match status" value="1"/>
</dbReference>
<gene>
    <name evidence="9" type="ORF">J2S41_003974</name>
</gene>
<feature type="transmembrane region" description="Helical" evidence="8">
    <location>
        <begin position="290"/>
        <end position="309"/>
    </location>
</feature>
<comment type="subcellular location">
    <subcellularLocation>
        <location evidence="1">Cell membrane</location>
        <topology evidence="1">Multi-pass membrane protein</topology>
    </subcellularLocation>
</comment>
<dbReference type="Proteomes" id="UP001183643">
    <property type="component" value="Unassembled WGS sequence"/>
</dbReference>
<feature type="transmembrane region" description="Helical" evidence="8">
    <location>
        <begin position="251"/>
        <end position="278"/>
    </location>
</feature>
<keyword evidence="5 8" id="KW-0812">Transmembrane</keyword>
<reference evidence="9" key="1">
    <citation type="submission" date="2023-07" db="EMBL/GenBank/DDBJ databases">
        <title>Sequencing the genomes of 1000 actinobacteria strains.</title>
        <authorList>
            <person name="Klenk H.-P."/>
        </authorList>
    </citation>
    <scope>NUCLEOTIDE SEQUENCE</scope>
    <source>
        <strain evidence="9">DSM 44707</strain>
    </source>
</reference>
<evidence type="ECO:0000256" key="2">
    <source>
        <dbReference type="ARBA" id="ARBA00007935"/>
    </source>
</evidence>
<dbReference type="InterPro" id="IPR037294">
    <property type="entry name" value="ABC_BtuC-like"/>
</dbReference>
<dbReference type="Gene3D" id="1.10.3470.10">
    <property type="entry name" value="ABC transporter involved in vitamin B12 uptake, BtuC"/>
    <property type="match status" value="1"/>
</dbReference>
<evidence type="ECO:0000256" key="6">
    <source>
        <dbReference type="ARBA" id="ARBA00022989"/>
    </source>
</evidence>
<dbReference type="CDD" id="cd06550">
    <property type="entry name" value="TM_ABC_iron-siderophores_like"/>
    <property type="match status" value="1"/>
</dbReference>
<feature type="transmembrane region" description="Helical" evidence="8">
    <location>
        <begin position="103"/>
        <end position="124"/>
    </location>
</feature>